<dbReference type="SMART" id="SM00493">
    <property type="entry name" value="TOPRIM"/>
    <property type="match status" value="1"/>
</dbReference>
<dbReference type="Gene3D" id="1.10.290.10">
    <property type="entry name" value="Topoisomerase I, domain 4"/>
    <property type="match status" value="1"/>
</dbReference>
<comment type="catalytic activity">
    <reaction evidence="1 8">
        <text>ATP-independent breakage of single-stranded DNA, followed by passage and rejoining.</text>
        <dbReference type="EC" id="5.6.2.1"/>
    </reaction>
</comment>
<dbReference type="PROSITE" id="PS00396">
    <property type="entry name" value="TOPO_IA_1"/>
    <property type="match status" value="1"/>
</dbReference>
<feature type="region of interest" description="Disordered" evidence="9">
    <location>
        <begin position="814"/>
        <end position="840"/>
    </location>
</feature>
<evidence type="ECO:0000256" key="2">
    <source>
        <dbReference type="ARBA" id="ARBA00009446"/>
    </source>
</evidence>
<dbReference type="InterPro" id="IPR003601">
    <property type="entry name" value="Topo_IA_2"/>
</dbReference>
<accession>A0ABN3K3T3</accession>
<evidence type="ECO:0000256" key="8">
    <source>
        <dbReference type="HAMAP-Rule" id="MF_00952"/>
    </source>
</evidence>
<feature type="site" description="Interaction with DNA" evidence="8">
    <location>
        <position position="176"/>
    </location>
</feature>
<dbReference type="EMBL" id="BAAATK010000034">
    <property type="protein sequence ID" value="GAA2448762.1"/>
    <property type="molecule type" value="Genomic_DNA"/>
</dbReference>
<dbReference type="CDD" id="cd00186">
    <property type="entry name" value="TOP1Ac"/>
    <property type="match status" value="1"/>
</dbReference>
<dbReference type="InterPro" id="IPR034149">
    <property type="entry name" value="TOPRIM_TopoI"/>
</dbReference>
<dbReference type="SMART" id="SM00437">
    <property type="entry name" value="TOP1Ac"/>
    <property type="match status" value="1"/>
</dbReference>
<feature type="site" description="Interaction with DNA" evidence="8">
    <location>
        <position position="164"/>
    </location>
</feature>
<dbReference type="InterPro" id="IPR013826">
    <property type="entry name" value="Topo_IA_cen_sub3"/>
</dbReference>
<name>A0ABN3K3T3_9ACTN</name>
<feature type="domain" description="Topo IA-type catalytic" evidence="11">
    <location>
        <begin position="150"/>
        <end position="602"/>
    </location>
</feature>
<evidence type="ECO:0000259" key="11">
    <source>
        <dbReference type="PROSITE" id="PS52039"/>
    </source>
</evidence>
<keyword evidence="6 8" id="KW-0238">DNA-binding</keyword>
<feature type="site" description="Interaction with DNA" evidence="8">
    <location>
        <position position="169"/>
    </location>
</feature>
<dbReference type="InterPro" id="IPR025589">
    <property type="entry name" value="Toprim_C_rpt"/>
</dbReference>
<keyword evidence="13" id="KW-1185">Reference proteome</keyword>
<keyword evidence="3" id="KW-0479">Metal-binding</keyword>
<gene>
    <name evidence="8 12" type="primary">topA</name>
    <name evidence="12" type="ORF">GCM10010421_46120</name>
</gene>
<dbReference type="RefSeq" id="WP_344606523.1">
    <property type="nucleotide sequence ID" value="NZ_BAAATK010000034.1"/>
</dbReference>
<reference evidence="12 13" key="1">
    <citation type="journal article" date="2019" name="Int. J. Syst. Evol. Microbiol.">
        <title>The Global Catalogue of Microorganisms (GCM) 10K type strain sequencing project: providing services to taxonomists for standard genome sequencing and annotation.</title>
        <authorList>
            <consortium name="The Broad Institute Genomics Platform"/>
            <consortium name="The Broad Institute Genome Sequencing Center for Infectious Disease"/>
            <person name="Wu L."/>
            <person name="Ma J."/>
        </authorList>
    </citation>
    <scope>NUCLEOTIDE SEQUENCE [LARGE SCALE GENOMIC DNA]</scope>
    <source>
        <strain evidence="12 13">JCM 6922</strain>
    </source>
</reference>
<comment type="subunit">
    <text evidence="8">Monomer.</text>
</comment>
<dbReference type="SMART" id="SM00436">
    <property type="entry name" value="TOP1Bc"/>
    <property type="match status" value="1"/>
</dbReference>
<dbReference type="HAMAP" id="MF_00952">
    <property type="entry name" value="Topoisom_1_prok"/>
    <property type="match status" value="1"/>
</dbReference>
<dbReference type="InterPro" id="IPR013824">
    <property type="entry name" value="Topo_IA_cen_sub1"/>
</dbReference>
<dbReference type="InterPro" id="IPR005733">
    <property type="entry name" value="TopoI_bac-type"/>
</dbReference>
<dbReference type="InterPro" id="IPR000380">
    <property type="entry name" value="Topo_IA"/>
</dbReference>
<comment type="similarity">
    <text evidence="2 8">Belongs to the type IA topoisomerase family.</text>
</comment>
<evidence type="ECO:0000259" key="10">
    <source>
        <dbReference type="PROSITE" id="PS50880"/>
    </source>
</evidence>
<dbReference type="InterPro" id="IPR023406">
    <property type="entry name" value="Topo_IA_AS"/>
</dbReference>
<dbReference type="CDD" id="cd03363">
    <property type="entry name" value="TOPRIM_TopoIA_TopoI"/>
    <property type="match status" value="1"/>
</dbReference>
<feature type="region of interest" description="Disordered" evidence="9">
    <location>
        <begin position="881"/>
        <end position="944"/>
    </location>
</feature>
<feature type="domain" description="Toprim" evidence="10">
    <location>
        <begin position="12"/>
        <end position="135"/>
    </location>
</feature>
<dbReference type="InterPro" id="IPR023405">
    <property type="entry name" value="Topo_IA_core_domain"/>
</dbReference>
<feature type="active site" description="O-(5'-phospho-DNA)-tyrosine intermediate" evidence="8">
    <location>
        <position position="334"/>
    </location>
</feature>
<dbReference type="PRINTS" id="PR00417">
    <property type="entry name" value="PRTPISMRASEI"/>
</dbReference>
<protein>
    <recommendedName>
        <fullName evidence="8">DNA topoisomerase 1</fullName>
        <ecNumber evidence="8">5.6.2.1</ecNumber>
    </recommendedName>
    <alternativeName>
        <fullName evidence="8">DNA topoisomerase I</fullName>
    </alternativeName>
</protein>
<dbReference type="PROSITE" id="PS50880">
    <property type="entry name" value="TOPRIM"/>
    <property type="match status" value="1"/>
</dbReference>
<feature type="compositionally biased region" description="Basic residues" evidence="9">
    <location>
        <begin position="883"/>
        <end position="904"/>
    </location>
</feature>
<evidence type="ECO:0000256" key="3">
    <source>
        <dbReference type="ARBA" id="ARBA00022723"/>
    </source>
</evidence>
<evidence type="ECO:0000256" key="6">
    <source>
        <dbReference type="ARBA" id="ARBA00023125"/>
    </source>
</evidence>
<dbReference type="Gene3D" id="2.70.20.10">
    <property type="entry name" value="Topoisomerase I, domain 3"/>
    <property type="match status" value="1"/>
</dbReference>
<dbReference type="InterPro" id="IPR013825">
    <property type="entry name" value="Topo_IA_cen_sub2"/>
</dbReference>
<evidence type="ECO:0000256" key="1">
    <source>
        <dbReference type="ARBA" id="ARBA00000213"/>
    </source>
</evidence>
<dbReference type="InterPro" id="IPR013497">
    <property type="entry name" value="Topo_IA_cen"/>
</dbReference>
<dbReference type="Gene3D" id="1.10.460.10">
    <property type="entry name" value="Topoisomerase I, domain 2"/>
    <property type="match status" value="1"/>
</dbReference>
<dbReference type="PANTHER" id="PTHR42785:SF1">
    <property type="entry name" value="DNA TOPOISOMERASE"/>
    <property type="match status" value="1"/>
</dbReference>
<evidence type="ECO:0000313" key="12">
    <source>
        <dbReference type="EMBL" id="GAA2448762.1"/>
    </source>
</evidence>
<sequence length="944" mass="102774">MSPTSETAKGGRRLVIVESPAKAKTIKGYLGPGYIVEASVGHIRDLPNGAAEVPEKYTGEVRRLGVDVEHDFQPVYVINADKKAQVKKLKDLLKDSDELFLATDEDREGEAIAWHLQEVLKPKIPVKRMVFHEITKDAIRAAVANPRELNQKLVDAQETRRILDRLYGYEVSPVLWKKVMPRLSAGRVQSVATRLVVERERERIAFRSAEYWDLTGTFATGRAGDPSDPSSLVARLQTVDGRRVAQGRDFDSLGRLKSAGALHLDEADARALAAALENTRFSVRSVESKPYRRSPYAPFRTTTLQQEASRKLGFGAKATMQIAQKLYENGYITYMRTDSTTLSDTAVAAARAQVTQLYGADYLPPQPRTYAAKVKNAQEAHEAIRPSGDRFRTPAETGLTGDQFKLYELIWKRTVASQMKDATGNSVTVRIGGTAADGRDVEFSASGKTITFHGFLKAYVEGADDPNAELDDRERRLPQVGEGDALAAEEITVDGHATKPPARYTEASLVKELEEREIGRPSTYASIIGTILDRGYVFKKGTALVPSFLSFAVVNLLEKHFGRLVDYDFTAKMEDDLDRIARGEAQAVPWLKRFYFGEANGIGGAAEAGNGDGDHLGGLKDLVTDLGAIDAREVSSFPVGNGIVLRVGRYGPYIERGEKDSEQHQRADIPADLAPDELTVELAEELLAKPSGERVLGRDPETGRQIVAKDGRYGPYVTEILPEGTPKTGKNAVKPRTASLFKSMSLDTVTLDDALKLMSLPRVVGTDADGQEITAQNGRYGPYLKKGTDSRSLQSEDQLFTITLEEAQAIYAQPKQRGRAAAKPPLKELGTDPVSGRPVVVKDGRFGPYVTDGETNATLRSGDSVEAITPERGFELLAEKRAKAPAKKTAKKAAAKKAPAKKTAAKATAAKKTAAKTTTAKKTAAKTTATKTAARKATAARAED</sequence>
<keyword evidence="4" id="KW-0460">Magnesium</keyword>
<evidence type="ECO:0000256" key="9">
    <source>
        <dbReference type="SAM" id="MobiDB-lite"/>
    </source>
</evidence>
<comment type="caution">
    <text evidence="12">The sequence shown here is derived from an EMBL/GenBank/DDBJ whole genome shotgun (WGS) entry which is preliminary data.</text>
</comment>
<feature type="region of interest" description="Interaction with DNA" evidence="8">
    <location>
        <begin position="184"/>
        <end position="189"/>
    </location>
</feature>
<feature type="compositionally biased region" description="Low complexity" evidence="9">
    <location>
        <begin position="905"/>
        <end position="944"/>
    </location>
</feature>
<feature type="site" description="Interaction with DNA" evidence="8">
    <location>
        <position position="42"/>
    </location>
</feature>
<keyword evidence="7 8" id="KW-0413">Isomerase</keyword>
<organism evidence="12 13">
    <name type="scientific">Streptomyces glaucus</name>
    <dbReference type="NCBI Taxonomy" id="284029"/>
    <lineage>
        <taxon>Bacteria</taxon>
        <taxon>Bacillati</taxon>
        <taxon>Actinomycetota</taxon>
        <taxon>Actinomycetes</taxon>
        <taxon>Kitasatosporales</taxon>
        <taxon>Streptomycetaceae</taxon>
        <taxon>Streptomyces</taxon>
    </lineage>
</organism>
<dbReference type="InterPro" id="IPR028612">
    <property type="entry name" value="Topoisom_1_IA"/>
</dbReference>
<feature type="site" description="Interaction with DNA" evidence="8">
    <location>
        <position position="534"/>
    </location>
</feature>
<dbReference type="Gene3D" id="3.40.50.140">
    <property type="match status" value="1"/>
</dbReference>
<dbReference type="InterPro" id="IPR006171">
    <property type="entry name" value="TOPRIM_dom"/>
</dbReference>
<proteinExistence type="inferred from homology"/>
<evidence type="ECO:0000256" key="7">
    <source>
        <dbReference type="ARBA" id="ARBA00023235"/>
    </source>
</evidence>
<dbReference type="Pfam" id="PF01131">
    <property type="entry name" value="Topoisom_bac"/>
    <property type="match status" value="1"/>
</dbReference>
<evidence type="ECO:0000256" key="4">
    <source>
        <dbReference type="ARBA" id="ARBA00022842"/>
    </source>
</evidence>
<dbReference type="EC" id="5.6.2.1" evidence="8"/>
<keyword evidence="5 8" id="KW-0799">Topoisomerase</keyword>
<dbReference type="Proteomes" id="UP001500460">
    <property type="component" value="Unassembled WGS sequence"/>
</dbReference>
<feature type="site" description="Interaction with DNA" evidence="8">
    <location>
        <position position="160"/>
    </location>
</feature>
<comment type="function">
    <text evidence="8">Releases the supercoiling and torsional tension of DNA, which is introduced during the DNA replication and transcription, by transiently cleaving and rejoining one strand of the DNA duplex. Introduces a single-strand break via transesterification at a target site in duplex DNA. The scissile phosphodiester is attacked by the catalytic tyrosine of the enzyme, resulting in the formation of a DNA-(5'-phosphotyrosyl)-enzyme intermediate and the expulsion of a 3'-OH DNA strand. The free DNA strand then undergoes passage around the unbroken strand, thus removing DNA supercoils. Finally, in the religation step, the DNA 3'-OH attacks the covalent intermediate to expel the active-site tyrosine and restore the DNA phosphodiester backbone.</text>
</comment>
<dbReference type="Pfam" id="PF13368">
    <property type="entry name" value="Toprim_C_rpt"/>
    <property type="match status" value="4"/>
</dbReference>
<dbReference type="NCBIfam" id="TIGR01051">
    <property type="entry name" value="topA_bact"/>
    <property type="match status" value="1"/>
</dbReference>
<feature type="site" description="Interaction with DNA" evidence="8">
    <location>
        <position position="336"/>
    </location>
</feature>
<dbReference type="PANTHER" id="PTHR42785">
    <property type="entry name" value="DNA TOPOISOMERASE, TYPE IA, CORE"/>
    <property type="match status" value="1"/>
</dbReference>
<evidence type="ECO:0000256" key="5">
    <source>
        <dbReference type="ARBA" id="ARBA00023029"/>
    </source>
</evidence>
<dbReference type="InterPro" id="IPR003602">
    <property type="entry name" value="Topo_IA_DNA-bd_dom"/>
</dbReference>
<evidence type="ECO:0000313" key="13">
    <source>
        <dbReference type="Proteomes" id="UP001500460"/>
    </source>
</evidence>
<feature type="site" description="Interaction with DNA" evidence="8">
    <location>
        <position position="161"/>
    </location>
</feature>
<dbReference type="SUPFAM" id="SSF56712">
    <property type="entry name" value="Prokaryotic type I DNA topoisomerase"/>
    <property type="match status" value="1"/>
</dbReference>
<dbReference type="PROSITE" id="PS52039">
    <property type="entry name" value="TOPO_IA_2"/>
    <property type="match status" value="1"/>
</dbReference>
<dbReference type="Pfam" id="PF01751">
    <property type="entry name" value="Toprim"/>
    <property type="match status" value="1"/>
</dbReference>